<comment type="cofactor">
    <cofactor evidence="1">
        <name>Mg(2+)</name>
        <dbReference type="ChEBI" id="CHEBI:18420"/>
    </cofactor>
</comment>
<evidence type="ECO:0000256" key="4">
    <source>
        <dbReference type="ARBA" id="ARBA00022723"/>
    </source>
</evidence>
<dbReference type="EMBL" id="BARV01022647">
    <property type="protein sequence ID" value="GAI22390.1"/>
    <property type="molecule type" value="Genomic_DNA"/>
</dbReference>
<reference evidence="17" key="1">
    <citation type="journal article" date="2014" name="Front. Microbiol.">
        <title>High frequency of phylogenetically diverse reductive dehalogenase-homologous genes in deep subseafloor sedimentary metagenomes.</title>
        <authorList>
            <person name="Kawai M."/>
            <person name="Futagami T."/>
            <person name="Toyoda A."/>
            <person name="Takaki Y."/>
            <person name="Nishi S."/>
            <person name="Hori S."/>
            <person name="Arai W."/>
            <person name="Tsubouchi T."/>
            <person name="Morono Y."/>
            <person name="Uchiyama I."/>
            <person name="Ito T."/>
            <person name="Fujiyama A."/>
            <person name="Inagaki F."/>
            <person name="Takami H."/>
        </authorList>
    </citation>
    <scope>NUCLEOTIDE SEQUENCE</scope>
    <source>
        <strain evidence="17">Expedition CK06-06</strain>
    </source>
</reference>
<dbReference type="InterPro" id="IPR029001">
    <property type="entry name" value="ITPase-like_fam"/>
</dbReference>
<dbReference type="InterPro" id="IPR002637">
    <property type="entry name" value="RdgB/HAM1"/>
</dbReference>
<keyword evidence="6" id="KW-0378">Hydrolase</keyword>
<protein>
    <recommendedName>
        <fullName evidence="12">dITP/XTP pyrophosphatase</fullName>
        <ecNumber evidence="11">3.6.1.66</ecNumber>
    </recommendedName>
    <alternativeName>
        <fullName evidence="13">Non-canonical purine NTP pyrophosphatase</fullName>
    </alternativeName>
    <alternativeName>
        <fullName evidence="14">Non-standard purine NTP pyrophosphatase</fullName>
    </alternativeName>
    <alternativeName>
        <fullName evidence="16">Nucleoside-triphosphate diphosphatase</fullName>
    </alternativeName>
    <alternativeName>
        <fullName evidence="15">Nucleoside-triphosphate pyrophosphatase</fullName>
    </alternativeName>
</protein>
<evidence type="ECO:0000256" key="1">
    <source>
        <dbReference type="ARBA" id="ARBA00001946"/>
    </source>
</evidence>
<evidence type="ECO:0000256" key="3">
    <source>
        <dbReference type="ARBA" id="ARBA00011738"/>
    </source>
</evidence>
<evidence type="ECO:0000256" key="13">
    <source>
        <dbReference type="ARBA" id="ARBA00075987"/>
    </source>
</evidence>
<evidence type="ECO:0000256" key="16">
    <source>
        <dbReference type="ARBA" id="ARBA00083635"/>
    </source>
</evidence>
<evidence type="ECO:0000256" key="5">
    <source>
        <dbReference type="ARBA" id="ARBA00022741"/>
    </source>
</evidence>
<keyword evidence="7" id="KW-0460">Magnesium</keyword>
<dbReference type="GO" id="GO:0000166">
    <property type="term" value="F:nucleotide binding"/>
    <property type="evidence" value="ECO:0007669"/>
    <property type="project" value="UniProtKB-KW"/>
</dbReference>
<dbReference type="PANTHER" id="PTHR11067">
    <property type="entry name" value="INOSINE TRIPHOSPHATE PYROPHOSPHATASE/HAM1 PROTEIN"/>
    <property type="match status" value="1"/>
</dbReference>
<dbReference type="SUPFAM" id="SSF52972">
    <property type="entry name" value="ITPase-like"/>
    <property type="match status" value="1"/>
</dbReference>
<evidence type="ECO:0000256" key="6">
    <source>
        <dbReference type="ARBA" id="ARBA00022801"/>
    </source>
</evidence>
<dbReference type="GO" id="GO:0005829">
    <property type="term" value="C:cytosol"/>
    <property type="evidence" value="ECO:0007669"/>
    <property type="project" value="TreeGrafter"/>
</dbReference>
<dbReference type="GO" id="GO:0036222">
    <property type="term" value="F:XTP diphosphatase activity"/>
    <property type="evidence" value="ECO:0007669"/>
    <property type="project" value="UniProtKB-ARBA"/>
</dbReference>
<gene>
    <name evidence="17" type="ORF">S06H3_37291</name>
</gene>
<accession>X1N6B5</accession>
<dbReference type="Pfam" id="PF01725">
    <property type="entry name" value="Ham1p_like"/>
    <property type="match status" value="1"/>
</dbReference>
<evidence type="ECO:0000256" key="8">
    <source>
        <dbReference type="ARBA" id="ARBA00023080"/>
    </source>
</evidence>
<evidence type="ECO:0000256" key="7">
    <source>
        <dbReference type="ARBA" id="ARBA00022842"/>
    </source>
</evidence>
<evidence type="ECO:0000256" key="10">
    <source>
        <dbReference type="ARBA" id="ARBA00052017"/>
    </source>
</evidence>
<evidence type="ECO:0000256" key="9">
    <source>
        <dbReference type="ARBA" id="ARBA00051875"/>
    </source>
</evidence>
<evidence type="ECO:0000256" key="11">
    <source>
        <dbReference type="ARBA" id="ARBA00066468"/>
    </source>
</evidence>
<comment type="catalytic activity">
    <reaction evidence="10">
        <text>XTP + H2O = XMP + diphosphate + H(+)</text>
        <dbReference type="Rhea" id="RHEA:28610"/>
        <dbReference type="ChEBI" id="CHEBI:15377"/>
        <dbReference type="ChEBI" id="CHEBI:15378"/>
        <dbReference type="ChEBI" id="CHEBI:33019"/>
        <dbReference type="ChEBI" id="CHEBI:57464"/>
        <dbReference type="ChEBI" id="CHEBI:61314"/>
        <dbReference type="EC" id="3.6.1.66"/>
    </reaction>
</comment>
<evidence type="ECO:0000256" key="12">
    <source>
        <dbReference type="ARBA" id="ARBA00071289"/>
    </source>
</evidence>
<organism evidence="17">
    <name type="scientific">marine sediment metagenome</name>
    <dbReference type="NCBI Taxonomy" id="412755"/>
    <lineage>
        <taxon>unclassified sequences</taxon>
        <taxon>metagenomes</taxon>
        <taxon>ecological metagenomes</taxon>
    </lineage>
</organism>
<dbReference type="PANTHER" id="PTHR11067:SF9">
    <property type="entry name" value="INOSINE TRIPHOSPHATE PYROPHOSPHATASE"/>
    <property type="match status" value="1"/>
</dbReference>
<dbReference type="EC" id="3.6.1.66" evidence="11"/>
<evidence type="ECO:0000256" key="14">
    <source>
        <dbReference type="ARBA" id="ARBA00078805"/>
    </source>
</evidence>
<dbReference type="Gene3D" id="3.90.950.10">
    <property type="match status" value="1"/>
</dbReference>
<comment type="similarity">
    <text evidence="2">Belongs to the HAM1 NTPase family.</text>
</comment>
<feature type="non-terminal residue" evidence="17">
    <location>
        <position position="1"/>
    </location>
</feature>
<comment type="caution">
    <text evidence="17">The sequence shown here is derived from an EMBL/GenBank/DDBJ whole genome shotgun (WGS) entry which is preliminary data.</text>
</comment>
<keyword evidence="5" id="KW-0547">Nucleotide-binding</keyword>
<dbReference type="AlphaFoldDB" id="X1N6B5"/>
<evidence type="ECO:0000256" key="2">
    <source>
        <dbReference type="ARBA" id="ARBA00008023"/>
    </source>
</evidence>
<dbReference type="NCBIfam" id="TIGR00042">
    <property type="entry name" value="RdgB/HAM1 family non-canonical purine NTP pyrophosphatase"/>
    <property type="match status" value="1"/>
</dbReference>
<proteinExistence type="inferred from homology"/>
<comment type="catalytic activity">
    <reaction evidence="9">
        <text>dITP + H2O = dIMP + diphosphate + H(+)</text>
        <dbReference type="Rhea" id="RHEA:28342"/>
        <dbReference type="ChEBI" id="CHEBI:15377"/>
        <dbReference type="ChEBI" id="CHEBI:15378"/>
        <dbReference type="ChEBI" id="CHEBI:33019"/>
        <dbReference type="ChEBI" id="CHEBI:61194"/>
        <dbReference type="ChEBI" id="CHEBI:61382"/>
        <dbReference type="EC" id="3.6.1.66"/>
    </reaction>
</comment>
<keyword evidence="8" id="KW-0546">Nucleotide metabolism</keyword>
<dbReference type="GO" id="GO:0046872">
    <property type="term" value="F:metal ion binding"/>
    <property type="evidence" value="ECO:0007669"/>
    <property type="project" value="UniProtKB-KW"/>
</dbReference>
<dbReference type="GO" id="GO:0035870">
    <property type="term" value="F:dITP diphosphatase activity"/>
    <property type="evidence" value="ECO:0007669"/>
    <property type="project" value="UniProtKB-ARBA"/>
</dbReference>
<dbReference type="GO" id="GO:0009117">
    <property type="term" value="P:nucleotide metabolic process"/>
    <property type="evidence" value="ECO:0007669"/>
    <property type="project" value="UniProtKB-KW"/>
</dbReference>
<keyword evidence="4" id="KW-0479">Metal-binding</keyword>
<dbReference type="GO" id="GO:0036220">
    <property type="term" value="F:ITP diphosphatase activity"/>
    <property type="evidence" value="ECO:0007669"/>
    <property type="project" value="UniProtKB-EC"/>
</dbReference>
<sequence length="178" mass="19938">PLSVTFLLELNSLDIYEEDSLSFLENARGKNLFYDRKWEGLTLGEDSGLAIDCLQGAPGVRSARFSDPGATDEKNIAKVLKLMEDVPEEERKARFVSCLVLSQKGKILAEITGEARGVITSTKKGRFGFGYDPIFYYPPLDRTFAELSPEEKNAVSHRGQALKQLKTFLQTHCNWTNT</sequence>
<name>X1N6B5_9ZZZZ</name>
<comment type="subunit">
    <text evidence="3">Homodimer.</text>
</comment>
<dbReference type="CDD" id="cd00515">
    <property type="entry name" value="HAM1"/>
    <property type="match status" value="1"/>
</dbReference>
<evidence type="ECO:0000313" key="17">
    <source>
        <dbReference type="EMBL" id="GAI22390.1"/>
    </source>
</evidence>
<dbReference type="FunFam" id="3.90.950.10:FF:000001">
    <property type="entry name" value="dITP/XTP pyrophosphatase"/>
    <property type="match status" value="1"/>
</dbReference>
<evidence type="ECO:0000256" key="15">
    <source>
        <dbReference type="ARBA" id="ARBA00083186"/>
    </source>
</evidence>
<dbReference type="GO" id="GO:0009146">
    <property type="term" value="P:purine nucleoside triphosphate catabolic process"/>
    <property type="evidence" value="ECO:0007669"/>
    <property type="project" value="UniProtKB-ARBA"/>
</dbReference>